<evidence type="ECO:0000256" key="10">
    <source>
        <dbReference type="PIRSR" id="PIRSR001589-1"/>
    </source>
</evidence>
<dbReference type="CDD" id="cd01991">
    <property type="entry name" value="Asn_synthase_B_C"/>
    <property type="match status" value="1"/>
</dbReference>
<dbReference type="Proteomes" id="UP000740329">
    <property type="component" value="Unassembled WGS sequence"/>
</dbReference>
<evidence type="ECO:0000256" key="9">
    <source>
        <dbReference type="PIRNR" id="PIRNR001589"/>
    </source>
</evidence>
<evidence type="ECO:0000256" key="6">
    <source>
        <dbReference type="ARBA" id="ARBA00022962"/>
    </source>
</evidence>
<feature type="active site" description="For GATase activity" evidence="10">
    <location>
        <position position="2"/>
    </location>
</feature>
<dbReference type="InterPro" id="IPR050795">
    <property type="entry name" value="Asn_Synthetase"/>
</dbReference>
<feature type="binding site" evidence="11">
    <location>
        <begin position="378"/>
        <end position="379"/>
    </location>
    <ligand>
        <name>ATP</name>
        <dbReference type="ChEBI" id="CHEBI:30616"/>
    </ligand>
</feature>
<feature type="domain" description="Glutamine amidotransferase type-2" evidence="12">
    <location>
        <begin position="2"/>
        <end position="221"/>
    </location>
</feature>
<dbReference type="Pfam" id="PF00733">
    <property type="entry name" value="Asn_synthase"/>
    <property type="match status" value="2"/>
</dbReference>
<evidence type="ECO:0000313" key="13">
    <source>
        <dbReference type="EMBL" id="MBP2201038.1"/>
    </source>
</evidence>
<evidence type="ECO:0000256" key="7">
    <source>
        <dbReference type="ARBA" id="ARBA00029440"/>
    </source>
</evidence>
<dbReference type="Pfam" id="PF13537">
    <property type="entry name" value="GATase_7"/>
    <property type="match status" value="1"/>
</dbReference>
<evidence type="ECO:0000256" key="11">
    <source>
        <dbReference type="PIRSR" id="PIRSR001589-2"/>
    </source>
</evidence>
<dbReference type="InterPro" id="IPR006426">
    <property type="entry name" value="Asn_synth_AEB"/>
</dbReference>
<evidence type="ECO:0000313" key="14">
    <source>
        <dbReference type="Proteomes" id="UP000740329"/>
    </source>
</evidence>
<accession>A0A8J7USX1</accession>
<dbReference type="InterPro" id="IPR033738">
    <property type="entry name" value="AsnB_N"/>
</dbReference>
<evidence type="ECO:0000256" key="1">
    <source>
        <dbReference type="ARBA" id="ARBA00022598"/>
    </source>
</evidence>
<comment type="pathway">
    <text evidence="7">Amino-acid biosynthesis.</text>
</comment>
<dbReference type="PANTHER" id="PTHR11772:SF2">
    <property type="entry name" value="ASPARAGINE SYNTHETASE [GLUTAMINE-HYDROLYZING]"/>
    <property type="match status" value="1"/>
</dbReference>
<dbReference type="InterPro" id="IPR001962">
    <property type="entry name" value="Asn_synthase"/>
</dbReference>
<dbReference type="PANTHER" id="PTHR11772">
    <property type="entry name" value="ASPARAGINE SYNTHETASE"/>
    <property type="match status" value="1"/>
</dbReference>
<organism evidence="13 14">
    <name type="scientific">Methanococcus voltae</name>
    <dbReference type="NCBI Taxonomy" id="2188"/>
    <lineage>
        <taxon>Archaea</taxon>
        <taxon>Methanobacteriati</taxon>
        <taxon>Methanobacteriota</taxon>
        <taxon>Methanomada group</taxon>
        <taxon>Methanococci</taxon>
        <taxon>Methanococcales</taxon>
        <taxon>Methanococcaceae</taxon>
        <taxon>Methanococcus</taxon>
    </lineage>
</organism>
<dbReference type="PROSITE" id="PS51278">
    <property type="entry name" value="GATASE_TYPE_2"/>
    <property type="match status" value="1"/>
</dbReference>
<dbReference type="EC" id="6.3.5.4" evidence="9"/>
<evidence type="ECO:0000256" key="4">
    <source>
        <dbReference type="ARBA" id="ARBA00022840"/>
    </source>
</evidence>
<feature type="binding site" evidence="11">
    <location>
        <position position="304"/>
    </location>
    <ligand>
        <name>ATP</name>
        <dbReference type="ChEBI" id="CHEBI:30616"/>
    </ligand>
</feature>
<gene>
    <name evidence="13" type="ORF">J3E07_000436</name>
</gene>
<evidence type="ECO:0000256" key="5">
    <source>
        <dbReference type="ARBA" id="ARBA00022888"/>
    </source>
</evidence>
<feature type="binding site" evidence="11">
    <location>
        <position position="124"/>
    </location>
    <ligand>
        <name>L-glutamine</name>
        <dbReference type="ChEBI" id="CHEBI:58359"/>
    </ligand>
</feature>
<dbReference type="Gene3D" id="3.60.20.10">
    <property type="entry name" value="Glutamine Phosphoribosylpyrophosphate, subunit 1, domain 1"/>
    <property type="match status" value="1"/>
</dbReference>
<name>A0A8J7USX1_METVO</name>
<evidence type="ECO:0000259" key="12">
    <source>
        <dbReference type="PROSITE" id="PS51278"/>
    </source>
</evidence>
<keyword evidence="2 10" id="KW-0028">Amino-acid biosynthesis</keyword>
<sequence>MCSITGVISKDDDPSSSRNTERLLLTMTKILKHRGQDMSGMMLDDDVIYFKNFNELEDESIHNSKFSSSRVHLGHNRLAIVGEAVQPLPNCDESIWIVCNGEVYNYIELNDDLCEKHCFKTDTDTEVILHAYEDHIEDRLDGDFAYAIYDKEKNIVVLRRDLMGVKPLYYIDLENHFVFASEKKALYYALMKLENYTYEEAFNSELIKRLDPNSELIYHLDNNEIAIHVNLEEIVTEYYNYNYNTVNYDYNYCRNELNNVLNQAVSKRVRGLEKVGIIYSGGVDSTLVAKLASENCKEVILYTVGTEGSEDVYYAEKAAKDLNLKLRKKTLTEDDFEKYLLKVANAIDELNVMKLGVGIPIYAASEMANEDGIKVVLSGQGADELFAGYNRYKRTLAEKGKEGLEKELYHDSMNIYKVNLERDDHCTMANGVELRVPFLDKNVVNVALSMPVEYKITKDEDAENSKNEHWKRILRDVSRDYVPDYIADRPKKAAQYGSGSEKTIYHVARTHGYSKRNIENFLKEYVFRKMEENITQYLNSDNQDQEFESSEFLDSKNMDKINNLKKSNNSKVVKDGIKYA</sequence>
<dbReference type="CDD" id="cd00712">
    <property type="entry name" value="AsnB"/>
    <property type="match status" value="1"/>
</dbReference>
<dbReference type="SUPFAM" id="SSF52402">
    <property type="entry name" value="Adenine nucleotide alpha hydrolases-like"/>
    <property type="match status" value="1"/>
</dbReference>
<dbReference type="AlphaFoldDB" id="A0A8J7USX1"/>
<keyword evidence="3 9" id="KW-0547">Nucleotide-binding</keyword>
<keyword evidence="5 10" id="KW-0061">Asparagine biosynthesis</keyword>
<keyword evidence="1 13" id="KW-0436">Ligase</keyword>
<comment type="catalytic activity">
    <reaction evidence="8 9">
        <text>L-aspartate + L-glutamine + ATP + H2O = L-asparagine + L-glutamate + AMP + diphosphate + H(+)</text>
        <dbReference type="Rhea" id="RHEA:12228"/>
        <dbReference type="ChEBI" id="CHEBI:15377"/>
        <dbReference type="ChEBI" id="CHEBI:15378"/>
        <dbReference type="ChEBI" id="CHEBI:29985"/>
        <dbReference type="ChEBI" id="CHEBI:29991"/>
        <dbReference type="ChEBI" id="CHEBI:30616"/>
        <dbReference type="ChEBI" id="CHEBI:33019"/>
        <dbReference type="ChEBI" id="CHEBI:58048"/>
        <dbReference type="ChEBI" id="CHEBI:58359"/>
        <dbReference type="ChEBI" id="CHEBI:456215"/>
        <dbReference type="EC" id="6.3.5.4"/>
    </reaction>
</comment>
<keyword evidence="4 9" id="KW-0067">ATP-binding</keyword>
<reference evidence="13" key="1">
    <citation type="submission" date="2021-03" db="EMBL/GenBank/DDBJ databases">
        <title>Genomic Encyclopedia of Type Strains, Phase IV (KMG-V): Genome sequencing to study the core and pangenomes of soil and plant-associated prokaryotes.</title>
        <authorList>
            <person name="Whitman W."/>
        </authorList>
    </citation>
    <scope>NUCLEOTIDE SEQUENCE</scope>
    <source>
        <strain evidence="13">C4</strain>
    </source>
</reference>
<dbReference type="InterPro" id="IPR017932">
    <property type="entry name" value="GATase_2_dom"/>
</dbReference>
<evidence type="ECO:0000256" key="3">
    <source>
        <dbReference type="ARBA" id="ARBA00022741"/>
    </source>
</evidence>
<dbReference type="InterPro" id="IPR014729">
    <property type="entry name" value="Rossmann-like_a/b/a_fold"/>
</dbReference>
<dbReference type="OrthoDB" id="8692at2157"/>
<proteinExistence type="predicted"/>
<dbReference type="GO" id="GO:0006529">
    <property type="term" value="P:asparagine biosynthetic process"/>
    <property type="evidence" value="ECO:0007669"/>
    <property type="project" value="UniProtKB-KW"/>
</dbReference>
<dbReference type="GO" id="GO:0005524">
    <property type="term" value="F:ATP binding"/>
    <property type="evidence" value="ECO:0007669"/>
    <property type="project" value="UniProtKB-KW"/>
</dbReference>
<dbReference type="PIRSF" id="PIRSF001589">
    <property type="entry name" value="Asn_synthetase_glu-h"/>
    <property type="match status" value="1"/>
</dbReference>
<dbReference type="RefSeq" id="WP_209590508.1">
    <property type="nucleotide sequence ID" value="NZ_JAGGMU010000001.1"/>
</dbReference>
<dbReference type="Gene3D" id="3.40.50.620">
    <property type="entry name" value="HUPs"/>
    <property type="match status" value="1"/>
</dbReference>
<evidence type="ECO:0000256" key="8">
    <source>
        <dbReference type="ARBA" id="ARBA00048741"/>
    </source>
</evidence>
<dbReference type="EMBL" id="JAGGMV010000001">
    <property type="protein sequence ID" value="MBP2201038.1"/>
    <property type="molecule type" value="Genomic_DNA"/>
</dbReference>
<dbReference type="GO" id="GO:0005829">
    <property type="term" value="C:cytosol"/>
    <property type="evidence" value="ECO:0007669"/>
    <property type="project" value="TreeGrafter"/>
</dbReference>
<evidence type="ECO:0000256" key="2">
    <source>
        <dbReference type="ARBA" id="ARBA00022605"/>
    </source>
</evidence>
<dbReference type="SUPFAM" id="SSF56235">
    <property type="entry name" value="N-terminal nucleophile aminohydrolases (Ntn hydrolases)"/>
    <property type="match status" value="1"/>
</dbReference>
<protein>
    <recommendedName>
        <fullName evidence="9">Putative asparagine synthetase [glutamine-hydrolyzing]</fullName>
        <ecNumber evidence="9">6.3.5.4</ecNumber>
    </recommendedName>
</protein>
<keyword evidence="6 10" id="KW-0315">Glutamine amidotransferase</keyword>
<dbReference type="NCBIfam" id="TIGR01536">
    <property type="entry name" value="asn_synth_AEB"/>
    <property type="match status" value="1"/>
</dbReference>
<dbReference type="GO" id="GO:0004066">
    <property type="term" value="F:asparagine synthase (glutamine-hydrolyzing) activity"/>
    <property type="evidence" value="ECO:0007669"/>
    <property type="project" value="UniProtKB-EC"/>
</dbReference>
<comment type="caution">
    <text evidence="13">The sequence shown here is derived from an EMBL/GenBank/DDBJ whole genome shotgun (WGS) entry which is preliminary data.</text>
</comment>
<dbReference type="InterPro" id="IPR029055">
    <property type="entry name" value="Ntn_hydrolases_N"/>
</dbReference>